<reference evidence="2 3" key="1">
    <citation type="submission" date="2019-05" db="EMBL/GenBank/DDBJ databases">
        <title>Another draft genome of Portunus trituberculatus and its Hox gene families provides insights of decapod evolution.</title>
        <authorList>
            <person name="Jeong J.-H."/>
            <person name="Song I."/>
            <person name="Kim S."/>
            <person name="Choi T."/>
            <person name="Kim D."/>
            <person name="Ryu S."/>
            <person name="Kim W."/>
        </authorList>
    </citation>
    <scope>NUCLEOTIDE SEQUENCE [LARGE SCALE GENOMIC DNA]</scope>
    <source>
        <tissue evidence="2">Muscle</tissue>
    </source>
</reference>
<keyword evidence="3" id="KW-1185">Reference proteome</keyword>
<organism evidence="2 3">
    <name type="scientific">Portunus trituberculatus</name>
    <name type="common">Swimming crab</name>
    <name type="synonym">Neptunus trituberculatus</name>
    <dbReference type="NCBI Taxonomy" id="210409"/>
    <lineage>
        <taxon>Eukaryota</taxon>
        <taxon>Metazoa</taxon>
        <taxon>Ecdysozoa</taxon>
        <taxon>Arthropoda</taxon>
        <taxon>Crustacea</taxon>
        <taxon>Multicrustacea</taxon>
        <taxon>Malacostraca</taxon>
        <taxon>Eumalacostraca</taxon>
        <taxon>Eucarida</taxon>
        <taxon>Decapoda</taxon>
        <taxon>Pleocyemata</taxon>
        <taxon>Brachyura</taxon>
        <taxon>Eubrachyura</taxon>
        <taxon>Portunoidea</taxon>
        <taxon>Portunidae</taxon>
        <taxon>Portuninae</taxon>
        <taxon>Portunus</taxon>
    </lineage>
</organism>
<sequence>MHIHSLGGLVGGGVEVPEQPRSRPRVREGVGESGSDAAGVDFSDRLVTFANILRSRFLR</sequence>
<evidence type="ECO:0000256" key="1">
    <source>
        <dbReference type="SAM" id="MobiDB-lite"/>
    </source>
</evidence>
<dbReference type="AlphaFoldDB" id="A0A5B7KP32"/>
<evidence type="ECO:0000313" key="2">
    <source>
        <dbReference type="EMBL" id="MPD06565.1"/>
    </source>
</evidence>
<name>A0A5B7KP32_PORTR</name>
<comment type="caution">
    <text evidence="2">The sequence shown here is derived from an EMBL/GenBank/DDBJ whole genome shotgun (WGS) entry which is preliminary data.</text>
</comment>
<accession>A0A5B7KP32</accession>
<dbReference type="Proteomes" id="UP000324222">
    <property type="component" value="Unassembled WGS sequence"/>
</dbReference>
<evidence type="ECO:0000313" key="3">
    <source>
        <dbReference type="Proteomes" id="UP000324222"/>
    </source>
</evidence>
<proteinExistence type="predicted"/>
<dbReference type="EMBL" id="VSRR010151877">
    <property type="protein sequence ID" value="MPD06565.1"/>
    <property type="molecule type" value="Genomic_DNA"/>
</dbReference>
<feature type="compositionally biased region" description="Basic and acidic residues" evidence="1">
    <location>
        <begin position="18"/>
        <end position="30"/>
    </location>
</feature>
<protein>
    <submittedName>
        <fullName evidence="2">Uncharacterized protein</fullName>
    </submittedName>
</protein>
<feature type="region of interest" description="Disordered" evidence="1">
    <location>
        <begin position="1"/>
        <end position="36"/>
    </location>
</feature>
<gene>
    <name evidence="2" type="ORF">E2C01_102382</name>
</gene>